<dbReference type="Gene3D" id="2.180.10.10">
    <property type="entry name" value="RHS repeat-associated core"/>
    <property type="match status" value="2"/>
</dbReference>
<dbReference type="Proteomes" id="UP001497602">
    <property type="component" value="Unassembled WGS sequence"/>
</dbReference>
<protein>
    <recommendedName>
        <fullName evidence="3">YD repeat-containing protein</fullName>
    </recommendedName>
</protein>
<evidence type="ECO:0000313" key="2">
    <source>
        <dbReference type="Proteomes" id="UP001497602"/>
    </source>
</evidence>
<keyword evidence="2" id="KW-1185">Reference proteome</keyword>
<dbReference type="RefSeq" id="WP_348737872.1">
    <property type="nucleotide sequence ID" value="NZ_CAXJRC010000011.1"/>
</dbReference>
<evidence type="ECO:0008006" key="3">
    <source>
        <dbReference type="Google" id="ProtNLM"/>
    </source>
</evidence>
<dbReference type="EMBL" id="CAXJRC010000011">
    <property type="protein sequence ID" value="CAL2106065.1"/>
    <property type="molecule type" value="Genomic_DNA"/>
</dbReference>
<gene>
    <name evidence="1" type="ORF">T190115A13A_10221</name>
</gene>
<accession>A0ABM9PK86</accession>
<name>A0ABM9PK86_9FLAO</name>
<sequence>MDKLLNKIKWCLNLVLRIKHNKKLLLKVFIVSMLFKVDNSQANLFTYECISSTRKTPLNEEEKVRYFYVTFHEASGIPKLNYGGFYLKNELYKTVTKDGNWKPTQTDLRDHTTAEFKNKKGQVILKRNYNSEQNDDSNHDTYYVYDDYGNLNYVLSPEGSSKILNEREEIETSILDNLCYQYRYDTRNRLIEKKIPGKGKEYIVYDKLDRPVLTQDANQRAKTPKEWLFTKYDFDGRVAYTGLYIDNEEREKLQNRVTTHTNKNSELLYEERIRTGNKLVDMSTELYYTSRTFPTKQLKIFTINYYDDYNWKKDNKLKISYDFNREENTQKYISTEVIEHDGYIQFTVPELNKNREVGFTTLEKNNRTSLPIDYKISLNEKGKISIYEKDVLSIALEGNYQVGDIFKVERSGEYILYKKNDKILHRGLIDIQSSLRGFSTFYEVNNKQDAVYIGYSHGGQLFTNGTESLKTGIKARVLGTSKWITTSIYYDAQKRPIYRITENNYLKAKNETGKELDSEGRTLKELWVHKRENKAPVITENYYTYNTVNRLIRQEQRINNQVKELILQNTYDSYGKLIKKVVGGRLPNTSSYINISKDVSIKENVIVKNSETNNNSELATSNKISEDGYVSYSVTNGKKKVMVGLSTVDNNIISQDMAYAIQNKEGKVYVYESGRNIGIKTIYVANDYFTIERRNGKVYYLKNNKVFYTSEFLSEVKAMVGIVFLYEKNASIRNLVFVDLNKGLQIINYQYNNKGQLKQLNNIDNLADDLFSFKLSYNDVSQNRDREEQSTSNIKEFLWRTNNISNDIRGYTYKYDALNRMVAAKGYNNDKYDVANIVYDKNGNIKKLQRRGHKDIRVSHFGLMDNLKYIYSGNKLIKVEELSGGSINTGFIDNVNSNVEYIYDANGNMLTNLNKNIGTYTSAGIVYNHLNLPTEVKVGNTNHKTVKYVYDATGVKQRKITIDNQNTTITDYIGNYIYEKNRLQFFRHPEGYVTPVITNGSEVISSYKYVYQYKDYFGNIRLSYTDNNNDGTIQTRGNKSEIIEELNYYPLGLQHKGYNNIVSSDGNSIAQKFRFNGKELKDELGLYWYDFGTRNYDISTGRWLNMERRNVNQEYINPYNSRIFMHAKLEYYNNFKKNKEEDYK</sequence>
<evidence type="ECO:0000313" key="1">
    <source>
        <dbReference type="EMBL" id="CAL2106065.1"/>
    </source>
</evidence>
<comment type="caution">
    <text evidence="1">The sequence shown here is derived from an EMBL/GenBank/DDBJ whole genome shotgun (WGS) entry which is preliminary data.</text>
</comment>
<organism evidence="1 2">
    <name type="scientific">Tenacibaculum vairaonense</name>
    <dbReference type="NCBI Taxonomy" id="3137860"/>
    <lineage>
        <taxon>Bacteria</taxon>
        <taxon>Pseudomonadati</taxon>
        <taxon>Bacteroidota</taxon>
        <taxon>Flavobacteriia</taxon>
        <taxon>Flavobacteriales</taxon>
        <taxon>Flavobacteriaceae</taxon>
        <taxon>Tenacibaculum</taxon>
    </lineage>
</organism>
<proteinExistence type="predicted"/>
<reference evidence="1 2" key="1">
    <citation type="submission" date="2024-05" db="EMBL/GenBank/DDBJ databases">
        <authorList>
            <person name="Duchaud E."/>
        </authorList>
    </citation>
    <scope>NUCLEOTIDE SEQUENCE [LARGE SCALE GENOMIC DNA]</scope>
    <source>
        <strain evidence="1">Ena-SAMPLE-TAB-13-05-2024-13:56:06:370-140305</strain>
    </source>
</reference>